<dbReference type="CDD" id="cd21608">
    <property type="entry name" value="RRM2_NsCP33_like"/>
    <property type="match status" value="1"/>
</dbReference>
<dbReference type="OMA" id="QQNNGRY"/>
<dbReference type="InterPro" id="IPR035979">
    <property type="entry name" value="RBD_domain_sf"/>
</dbReference>
<organism evidence="5 6">
    <name type="scientific">Zostera marina</name>
    <name type="common">Eelgrass</name>
    <dbReference type="NCBI Taxonomy" id="29655"/>
    <lineage>
        <taxon>Eukaryota</taxon>
        <taxon>Viridiplantae</taxon>
        <taxon>Streptophyta</taxon>
        <taxon>Embryophyta</taxon>
        <taxon>Tracheophyta</taxon>
        <taxon>Spermatophyta</taxon>
        <taxon>Magnoliopsida</taxon>
        <taxon>Liliopsida</taxon>
        <taxon>Zosteraceae</taxon>
        <taxon>Zostera</taxon>
    </lineage>
</organism>
<dbReference type="OrthoDB" id="439808at2759"/>
<dbReference type="GO" id="GO:0005737">
    <property type="term" value="C:cytoplasm"/>
    <property type="evidence" value="ECO:0000318"/>
    <property type="project" value="GO_Central"/>
</dbReference>
<name>A0A0K9NXA2_ZOSMR</name>
<dbReference type="InterPro" id="IPR052462">
    <property type="entry name" value="SLIRP/GR-RBP-like"/>
</dbReference>
<dbReference type="PANTHER" id="PTHR48027">
    <property type="entry name" value="HETEROGENEOUS NUCLEAR RIBONUCLEOPROTEIN 87F-RELATED"/>
    <property type="match status" value="1"/>
</dbReference>
<proteinExistence type="predicted"/>
<evidence type="ECO:0000259" key="4">
    <source>
        <dbReference type="PROSITE" id="PS50102"/>
    </source>
</evidence>
<dbReference type="PROSITE" id="PS50102">
    <property type="entry name" value="RRM"/>
    <property type="match status" value="1"/>
</dbReference>
<dbReference type="GO" id="GO:0003729">
    <property type="term" value="F:mRNA binding"/>
    <property type="evidence" value="ECO:0000318"/>
    <property type="project" value="GO_Central"/>
</dbReference>
<feature type="domain" description="RRM" evidence="4">
    <location>
        <begin position="32"/>
        <end position="110"/>
    </location>
</feature>
<protein>
    <recommendedName>
        <fullName evidence="4">RRM domain-containing protein</fullName>
    </recommendedName>
</protein>
<keyword evidence="6" id="KW-1185">Reference proteome</keyword>
<dbReference type="InterPro" id="IPR000504">
    <property type="entry name" value="RRM_dom"/>
</dbReference>
<evidence type="ECO:0000256" key="1">
    <source>
        <dbReference type="ARBA" id="ARBA00022884"/>
    </source>
</evidence>
<evidence type="ECO:0000313" key="5">
    <source>
        <dbReference type="EMBL" id="KMZ61379.1"/>
    </source>
</evidence>
<dbReference type="InterPro" id="IPR012677">
    <property type="entry name" value="Nucleotide-bd_a/b_plait_sf"/>
</dbReference>
<accession>A0A0K9NXA2</accession>
<dbReference type="PRINTS" id="PR01228">
    <property type="entry name" value="EGGSHELL"/>
</dbReference>
<dbReference type="SUPFAM" id="SSF54928">
    <property type="entry name" value="RNA-binding domain, RBD"/>
    <property type="match status" value="1"/>
</dbReference>
<dbReference type="EMBL" id="LFYR01001488">
    <property type="protein sequence ID" value="KMZ61379.1"/>
    <property type="molecule type" value="Genomic_DNA"/>
</dbReference>
<dbReference type="InterPro" id="IPR048289">
    <property type="entry name" value="RRM2_NsCP33-like"/>
</dbReference>
<evidence type="ECO:0000256" key="3">
    <source>
        <dbReference type="SAM" id="MobiDB-lite"/>
    </source>
</evidence>
<feature type="compositionally biased region" description="Low complexity" evidence="3">
    <location>
        <begin position="173"/>
        <end position="186"/>
    </location>
</feature>
<comment type="caution">
    <text evidence="5">The sequence shown here is derived from an EMBL/GenBank/DDBJ whole genome shotgun (WGS) entry which is preliminary data.</text>
</comment>
<dbReference type="STRING" id="29655.A0A0K9NXA2"/>
<evidence type="ECO:0000256" key="2">
    <source>
        <dbReference type="PROSITE-ProRule" id="PRU00176"/>
    </source>
</evidence>
<dbReference type="Proteomes" id="UP000036987">
    <property type="component" value="Unassembled WGS sequence"/>
</dbReference>
<reference evidence="6" key="1">
    <citation type="journal article" date="2016" name="Nature">
        <title>The genome of the seagrass Zostera marina reveals angiosperm adaptation to the sea.</title>
        <authorList>
            <person name="Olsen J.L."/>
            <person name="Rouze P."/>
            <person name="Verhelst B."/>
            <person name="Lin Y.-C."/>
            <person name="Bayer T."/>
            <person name="Collen J."/>
            <person name="Dattolo E."/>
            <person name="De Paoli E."/>
            <person name="Dittami S."/>
            <person name="Maumus F."/>
            <person name="Michel G."/>
            <person name="Kersting A."/>
            <person name="Lauritano C."/>
            <person name="Lohaus R."/>
            <person name="Toepel M."/>
            <person name="Tonon T."/>
            <person name="Vanneste K."/>
            <person name="Amirebrahimi M."/>
            <person name="Brakel J."/>
            <person name="Bostroem C."/>
            <person name="Chovatia M."/>
            <person name="Grimwood J."/>
            <person name="Jenkins J.W."/>
            <person name="Jueterbock A."/>
            <person name="Mraz A."/>
            <person name="Stam W.T."/>
            <person name="Tice H."/>
            <person name="Bornberg-Bauer E."/>
            <person name="Green P.J."/>
            <person name="Pearson G.A."/>
            <person name="Procaccini G."/>
            <person name="Duarte C.M."/>
            <person name="Schmutz J."/>
            <person name="Reusch T.B.H."/>
            <person name="Van de Peer Y."/>
        </authorList>
    </citation>
    <scope>NUCLEOTIDE SEQUENCE [LARGE SCALE GENOMIC DNA]</scope>
    <source>
        <strain evidence="6">cv. Finnish</strain>
    </source>
</reference>
<sequence length="230" mass="22668">MAFANKFGNLIRHAVSINSPSMYQALRCMSSSKIFVGGIPFATDEQGLRAAFTDFGEIIEARVIMDRDTGRSRGFGFVSFTSSEEASAAISGMDGKDLQGRFIRVNYATDRRIGGGYSGGGYVGGGGYGGGGGGGGGYGGGGGGGYGGGGYGGGPGGRSGGYGGGGGDGGGYNNFSSDFNSNTSDGFNGGSGDHYGRQTAPGGNGGIDSAAGESGDFGSASPDDSSDRKI</sequence>
<dbReference type="AlphaFoldDB" id="A0A0K9NXA2"/>
<gene>
    <name evidence="5" type="ORF">ZOSMA_52G00300</name>
</gene>
<dbReference type="Gene3D" id="3.30.70.330">
    <property type="match status" value="1"/>
</dbReference>
<dbReference type="Pfam" id="PF00076">
    <property type="entry name" value="RRM_1"/>
    <property type="match status" value="1"/>
</dbReference>
<evidence type="ECO:0000313" key="6">
    <source>
        <dbReference type="Proteomes" id="UP000036987"/>
    </source>
</evidence>
<feature type="region of interest" description="Disordered" evidence="3">
    <location>
        <begin position="170"/>
        <end position="230"/>
    </location>
</feature>
<dbReference type="SMART" id="SM00360">
    <property type="entry name" value="RRM"/>
    <property type="match status" value="1"/>
</dbReference>
<keyword evidence="1 2" id="KW-0694">RNA-binding</keyword>